<organism evidence="9 10">
    <name type="scientific">Aspergillus bertholletiae</name>
    <dbReference type="NCBI Taxonomy" id="1226010"/>
    <lineage>
        <taxon>Eukaryota</taxon>
        <taxon>Fungi</taxon>
        <taxon>Dikarya</taxon>
        <taxon>Ascomycota</taxon>
        <taxon>Pezizomycotina</taxon>
        <taxon>Eurotiomycetes</taxon>
        <taxon>Eurotiomycetidae</taxon>
        <taxon>Eurotiales</taxon>
        <taxon>Aspergillaceae</taxon>
        <taxon>Aspergillus</taxon>
        <taxon>Aspergillus subgen. Circumdati</taxon>
    </lineage>
</organism>
<evidence type="ECO:0000256" key="2">
    <source>
        <dbReference type="ARBA" id="ARBA00022692"/>
    </source>
</evidence>
<protein>
    <recommendedName>
        <fullName evidence="8">Rhodopsin domain-containing protein</fullName>
    </recommendedName>
</protein>
<dbReference type="EMBL" id="ML736190">
    <property type="protein sequence ID" value="KAE8379733.1"/>
    <property type="molecule type" value="Genomic_DNA"/>
</dbReference>
<reference evidence="9 10" key="1">
    <citation type="submission" date="2019-04" db="EMBL/GenBank/DDBJ databases">
        <title>Friends and foes A comparative genomics studyof 23 Aspergillus species from section Flavi.</title>
        <authorList>
            <consortium name="DOE Joint Genome Institute"/>
            <person name="Kjaerbolling I."/>
            <person name="Vesth T."/>
            <person name="Frisvad J.C."/>
            <person name="Nybo J.L."/>
            <person name="Theobald S."/>
            <person name="Kildgaard S."/>
            <person name="Isbrandt T."/>
            <person name="Kuo A."/>
            <person name="Sato A."/>
            <person name="Lyhne E.K."/>
            <person name="Kogle M.E."/>
            <person name="Wiebenga A."/>
            <person name="Kun R.S."/>
            <person name="Lubbers R.J."/>
            <person name="Makela M.R."/>
            <person name="Barry K."/>
            <person name="Chovatia M."/>
            <person name="Clum A."/>
            <person name="Daum C."/>
            <person name="Haridas S."/>
            <person name="He G."/>
            <person name="LaButti K."/>
            <person name="Lipzen A."/>
            <person name="Mondo S."/>
            <person name="Riley R."/>
            <person name="Salamov A."/>
            <person name="Simmons B.A."/>
            <person name="Magnuson J.K."/>
            <person name="Henrissat B."/>
            <person name="Mortensen U.H."/>
            <person name="Larsen T.O."/>
            <person name="Devries R.P."/>
            <person name="Grigoriev I.V."/>
            <person name="Machida M."/>
            <person name="Baker S.E."/>
            <person name="Andersen M.R."/>
        </authorList>
    </citation>
    <scope>NUCLEOTIDE SEQUENCE [LARGE SCALE GENOMIC DNA]</scope>
    <source>
        <strain evidence="9 10">IBT 29228</strain>
    </source>
</reference>
<proteinExistence type="inferred from homology"/>
<feature type="transmembrane region" description="Helical" evidence="7">
    <location>
        <begin position="12"/>
        <end position="34"/>
    </location>
</feature>
<dbReference type="PANTHER" id="PTHR33048:SF47">
    <property type="entry name" value="INTEGRAL MEMBRANE PROTEIN-RELATED"/>
    <property type="match status" value="1"/>
</dbReference>
<dbReference type="Pfam" id="PF20684">
    <property type="entry name" value="Fung_rhodopsin"/>
    <property type="match status" value="1"/>
</dbReference>
<dbReference type="OrthoDB" id="10017208at2759"/>
<keyword evidence="3 7" id="KW-1133">Transmembrane helix</keyword>
<evidence type="ECO:0000313" key="10">
    <source>
        <dbReference type="Proteomes" id="UP000326198"/>
    </source>
</evidence>
<feature type="compositionally biased region" description="Polar residues" evidence="6">
    <location>
        <begin position="162"/>
        <end position="178"/>
    </location>
</feature>
<evidence type="ECO:0000256" key="1">
    <source>
        <dbReference type="ARBA" id="ARBA00004141"/>
    </source>
</evidence>
<feature type="domain" description="Rhodopsin" evidence="8">
    <location>
        <begin position="3"/>
        <end position="110"/>
    </location>
</feature>
<dbReference type="GO" id="GO:0016020">
    <property type="term" value="C:membrane"/>
    <property type="evidence" value="ECO:0007669"/>
    <property type="project" value="UniProtKB-SubCell"/>
</dbReference>
<evidence type="ECO:0000256" key="6">
    <source>
        <dbReference type="SAM" id="MobiDB-lite"/>
    </source>
</evidence>
<evidence type="ECO:0000256" key="3">
    <source>
        <dbReference type="ARBA" id="ARBA00022989"/>
    </source>
</evidence>
<evidence type="ECO:0000256" key="7">
    <source>
        <dbReference type="SAM" id="Phobius"/>
    </source>
</evidence>
<dbReference type="InterPro" id="IPR049326">
    <property type="entry name" value="Rhodopsin_dom_fungi"/>
</dbReference>
<comment type="subcellular location">
    <subcellularLocation>
        <location evidence="1">Membrane</location>
        <topology evidence="1">Multi-pass membrane protein</topology>
    </subcellularLocation>
</comment>
<keyword evidence="4 7" id="KW-0472">Membrane</keyword>
<keyword evidence="10" id="KW-1185">Reference proteome</keyword>
<evidence type="ECO:0000256" key="4">
    <source>
        <dbReference type="ARBA" id="ARBA00023136"/>
    </source>
</evidence>
<comment type="similarity">
    <text evidence="5">Belongs to the SAT4 family.</text>
</comment>
<evidence type="ECO:0000313" key="9">
    <source>
        <dbReference type="EMBL" id="KAE8379733.1"/>
    </source>
</evidence>
<dbReference type="Proteomes" id="UP000326198">
    <property type="component" value="Unassembled WGS sequence"/>
</dbReference>
<evidence type="ECO:0000256" key="5">
    <source>
        <dbReference type="ARBA" id="ARBA00038359"/>
    </source>
</evidence>
<dbReference type="AlphaFoldDB" id="A0A5N7BD93"/>
<dbReference type="PANTHER" id="PTHR33048">
    <property type="entry name" value="PTH11-LIKE INTEGRAL MEMBRANE PROTEIN (AFU_ORTHOLOGUE AFUA_5G11245)"/>
    <property type="match status" value="1"/>
</dbReference>
<name>A0A5N7BD93_9EURO</name>
<dbReference type="InterPro" id="IPR052337">
    <property type="entry name" value="SAT4-like"/>
</dbReference>
<sequence>MISTHGRCMQVKAAYSLLAAFDVVVDLFILILPFPTLWRLQMPKTTIVALTVVFSMGILTMAFGVLRPISIISVGLDVTHSGVMGHLWTVVENGVAIVVSSSPFLRPILEQFEGTCAWLTSVTRTKCSGKHNTGPTEDERHLVTAIPAAFQGQGSHDGDSVELSNRQTVWPSSSSFTV</sequence>
<feature type="transmembrane region" description="Helical" evidence="7">
    <location>
        <begin position="46"/>
        <end position="66"/>
    </location>
</feature>
<keyword evidence="2 7" id="KW-0812">Transmembrane</keyword>
<gene>
    <name evidence="9" type="ORF">BDV26DRAFT_258738</name>
</gene>
<feature type="region of interest" description="Disordered" evidence="6">
    <location>
        <begin position="151"/>
        <end position="178"/>
    </location>
</feature>
<accession>A0A5N7BD93</accession>
<evidence type="ECO:0000259" key="8">
    <source>
        <dbReference type="Pfam" id="PF20684"/>
    </source>
</evidence>